<dbReference type="GO" id="GO:0003911">
    <property type="term" value="F:DNA ligase (NAD+) activity"/>
    <property type="evidence" value="ECO:0007669"/>
    <property type="project" value="UniProtKB-UniRule"/>
</dbReference>
<feature type="binding site" evidence="15">
    <location>
        <position position="117"/>
    </location>
    <ligand>
        <name>NAD(+)</name>
        <dbReference type="ChEBI" id="CHEBI:57540"/>
    </ligand>
</feature>
<dbReference type="SUPFAM" id="SSF50249">
    <property type="entry name" value="Nucleic acid-binding proteins"/>
    <property type="match status" value="1"/>
</dbReference>
<evidence type="ECO:0000256" key="3">
    <source>
        <dbReference type="ARBA" id="ARBA00013308"/>
    </source>
</evidence>
<dbReference type="Pfam" id="PF03120">
    <property type="entry name" value="OB_DNA_ligase"/>
    <property type="match status" value="1"/>
</dbReference>
<dbReference type="InterPro" id="IPR018239">
    <property type="entry name" value="DNA_ligase_AS"/>
</dbReference>
<comment type="catalytic activity">
    <reaction evidence="13 15 16">
        <text>NAD(+) + (deoxyribonucleotide)n-3'-hydroxyl + 5'-phospho-(deoxyribonucleotide)m = (deoxyribonucleotide)n+m + AMP + beta-nicotinamide D-nucleotide.</text>
        <dbReference type="EC" id="6.5.1.2"/>
    </reaction>
</comment>
<dbReference type="InterPro" id="IPR012340">
    <property type="entry name" value="NA-bd_OB-fold"/>
</dbReference>
<keyword evidence="4 15" id="KW-0436">Ligase</keyword>
<comment type="caution">
    <text evidence="19">The sequence shown here is derived from an EMBL/GenBank/DDBJ whole genome shotgun (WGS) entry which is preliminary data.</text>
</comment>
<dbReference type="SUPFAM" id="SSF56091">
    <property type="entry name" value="DNA ligase/mRNA capping enzyme, catalytic domain"/>
    <property type="match status" value="1"/>
</dbReference>
<dbReference type="Gene3D" id="1.10.287.610">
    <property type="entry name" value="Helix hairpin bin"/>
    <property type="match status" value="1"/>
</dbReference>
<dbReference type="InterPro" id="IPR033136">
    <property type="entry name" value="DNA_ligase_CS"/>
</dbReference>
<name>A0A7W1XA43_9BACL</name>
<dbReference type="HAMAP" id="MF_01588">
    <property type="entry name" value="DNA_ligase_A"/>
    <property type="match status" value="1"/>
</dbReference>
<dbReference type="PROSITE" id="PS01056">
    <property type="entry name" value="DNA_LIGASE_N2"/>
    <property type="match status" value="1"/>
</dbReference>
<sequence>MNGLNLDDAKKRAQELRQLLHEHNYRYYVLDDPVISDEEYDRLMRELTEIEKKFPELITPDSPTQRVGAEPLPYFEKVVHSSPMLSLGNAFNEEDLREFDERVRKAAGERPVRYVCELKIDGLAVSLRYEDGLFVRGATRGDGTTGEDITQNLKTIRSLPLRLNEPVTLEVRGEAFMPRAAFERLNSRREERGEPLFANPRNAAAGSLRQLDPKLAAERTLDLFIYALGEADEEHLSTHAETLEWLSRLGFKVNPARRTVGRIEDVLAFIEEWKERRPNLSYDIDGIVIKVDDLRLREEMGNTAKSPRWAIAYKFPAEEAVTVLREIELNVGRTGVVTPTAVLDPVPLAGTIVKRASLHNEDMIREKGIMLGDHVIVKKAGDIIPEVVGVLKEKRTGEETPFSMPTECPECGSRLVRLEGEVALRCINPECPAQTREGIIHFVSRGAMNIDGLGEKVVTQLFEHGLVRGVADLYYLQKGDLLKLERMGEKSVNNLLQAIEASKENSLERLIFGLGIRFVGAKGAKILARHYKRMERLLEAGEEELTALEEIGPKMADSIVTYMAKPEVRETIRRLKEAGVNMEYKGADDAAFPAAEGHPLAGKTVVITGTLESMSRNEASARLESLGANVTGSVSKKTDLLIAGEKAGSKLEKAQKLGIEIWDEERFLSILPEPVSQV</sequence>
<dbReference type="NCBIfam" id="TIGR00575">
    <property type="entry name" value="dnlj"/>
    <property type="match status" value="1"/>
</dbReference>
<evidence type="ECO:0000256" key="5">
    <source>
        <dbReference type="ARBA" id="ARBA00022705"/>
    </source>
</evidence>
<evidence type="ECO:0000256" key="11">
    <source>
        <dbReference type="ARBA" id="ARBA00023204"/>
    </source>
</evidence>
<evidence type="ECO:0000256" key="1">
    <source>
        <dbReference type="ARBA" id="ARBA00004067"/>
    </source>
</evidence>
<dbReference type="PROSITE" id="PS50172">
    <property type="entry name" value="BRCT"/>
    <property type="match status" value="1"/>
</dbReference>
<evidence type="ECO:0000256" key="16">
    <source>
        <dbReference type="RuleBase" id="RU000618"/>
    </source>
</evidence>
<accession>A0A7W1XA43</accession>
<dbReference type="Pfam" id="PF22745">
    <property type="entry name" value="Nlig-Ia"/>
    <property type="match status" value="1"/>
</dbReference>
<proteinExistence type="inferred from homology"/>
<dbReference type="FunFam" id="3.30.470.30:FF:000001">
    <property type="entry name" value="DNA ligase"/>
    <property type="match status" value="1"/>
</dbReference>
<dbReference type="GO" id="GO:0046872">
    <property type="term" value="F:metal ion binding"/>
    <property type="evidence" value="ECO:0007669"/>
    <property type="project" value="UniProtKB-KW"/>
</dbReference>
<dbReference type="InterPro" id="IPR001679">
    <property type="entry name" value="DNA_ligase"/>
</dbReference>
<evidence type="ECO:0000256" key="13">
    <source>
        <dbReference type="ARBA" id="ARBA00034005"/>
    </source>
</evidence>
<feature type="binding site" evidence="15">
    <location>
        <position position="174"/>
    </location>
    <ligand>
        <name>NAD(+)</name>
        <dbReference type="ChEBI" id="CHEBI:57540"/>
    </ligand>
</feature>
<dbReference type="InterPro" id="IPR004149">
    <property type="entry name" value="Znf_DNAligase_C4"/>
</dbReference>
<evidence type="ECO:0000256" key="8">
    <source>
        <dbReference type="ARBA" id="ARBA00022833"/>
    </source>
</evidence>
<evidence type="ECO:0000256" key="2">
    <source>
        <dbReference type="ARBA" id="ARBA00012722"/>
    </source>
</evidence>
<dbReference type="GO" id="GO:0003677">
    <property type="term" value="F:DNA binding"/>
    <property type="evidence" value="ECO:0007669"/>
    <property type="project" value="InterPro"/>
</dbReference>
<evidence type="ECO:0000256" key="7">
    <source>
        <dbReference type="ARBA" id="ARBA00022763"/>
    </source>
</evidence>
<keyword evidence="17" id="KW-0175">Coiled coil</keyword>
<dbReference type="EMBL" id="JACEIP010000009">
    <property type="protein sequence ID" value="MBA4542810.1"/>
    <property type="molecule type" value="Genomic_DNA"/>
</dbReference>
<dbReference type="Pfam" id="PF12826">
    <property type="entry name" value="HHH_2"/>
    <property type="match status" value="1"/>
</dbReference>
<feature type="binding site" evidence="15">
    <location>
        <position position="290"/>
    </location>
    <ligand>
        <name>NAD(+)</name>
        <dbReference type="ChEBI" id="CHEBI:57540"/>
    </ligand>
</feature>
<dbReference type="Gene3D" id="3.40.50.10190">
    <property type="entry name" value="BRCT domain"/>
    <property type="match status" value="1"/>
</dbReference>
<keyword evidence="20" id="KW-1185">Reference proteome</keyword>
<feature type="binding site" evidence="15">
    <location>
        <position position="140"/>
    </location>
    <ligand>
        <name>NAD(+)</name>
        <dbReference type="ChEBI" id="CHEBI:57540"/>
    </ligand>
</feature>
<dbReference type="CDD" id="cd00114">
    <property type="entry name" value="LIGANc"/>
    <property type="match status" value="1"/>
</dbReference>
<keyword evidence="11 15" id="KW-0234">DNA repair</keyword>
<feature type="binding site" evidence="15">
    <location>
        <begin position="86"/>
        <end position="87"/>
    </location>
    <ligand>
        <name>NAD(+)</name>
        <dbReference type="ChEBI" id="CHEBI:57540"/>
    </ligand>
</feature>
<dbReference type="Gene3D" id="1.10.150.20">
    <property type="entry name" value="5' to 3' exonuclease, C-terminal subdomain"/>
    <property type="match status" value="2"/>
</dbReference>
<dbReference type="FunFam" id="1.10.150.20:FF:000007">
    <property type="entry name" value="DNA ligase"/>
    <property type="match status" value="1"/>
</dbReference>
<dbReference type="InterPro" id="IPR004150">
    <property type="entry name" value="NAD_DNA_ligase_OB"/>
</dbReference>
<evidence type="ECO:0000313" key="19">
    <source>
        <dbReference type="EMBL" id="MBA4542810.1"/>
    </source>
</evidence>
<evidence type="ECO:0000256" key="15">
    <source>
        <dbReference type="HAMAP-Rule" id="MF_01588"/>
    </source>
</evidence>
<dbReference type="InterPro" id="IPR001357">
    <property type="entry name" value="BRCT_dom"/>
</dbReference>
<dbReference type="GO" id="GO:0006281">
    <property type="term" value="P:DNA repair"/>
    <property type="evidence" value="ECO:0007669"/>
    <property type="project" value="UniProtKB-KW"/>
</dbReference>
<dbReference type="Gene3D" id="2.40.50.140">
    <property type="entry name" value="Nucleic acid-binding proteins"/>
    <property type="match status" value="1"/>
</dbReference>
<dbReference type="PANTHER" id="PTHR23389">
    <property type="entry name" value="CHROMOSOME TRANSMISSION FIDELITY FACTOR 18"/>
    <property type="match status" value="1"/>
</dbReference>
<dbReference type="Gene3D" id="3.30.470.30">
    <property type="entry name" value="DNA ligase/mRNA capping enzyme"/>
    <property type="match status" value="1"/>
</dbReference>
<protein>
    <recommendedName>
        <fullName evidence="3 15">DNA ligase</fullName>
        <ecNumber evidence="2 15">6.5.1.2</ecNumber>
    </recommendedName>
    <alternativeName>
        <fullName evidence="15">Polydeoxyribonucleotide synthase [NAD(+)]</fullName>
    </alternativeName>
</protein>
<dbReference type="FunFam" id="2.40.50.140:FF:000012">
    <property type="entry name" value="DNA ligase"/>
    <property type="match status" value="1"/>
</dbReference>
<keyword evidence="12 15" id="KW-0464">Manganese</keyword>
<feature type="coiled-coil region" evidence="17">
    <location>
        <begin position="524"/>
        <end position="551"/>
    </location>
</feature>
<reference evidence="19 20" key="1">
    <citation type="submission" date="2020-07" db="EMBL/GenBank/DDBJ databases">
        <authorList>
            <person name="Feng H."/>
        </authorList>
    </citation>
    <scope>NUCLEOTIDE SEQUENCE [LARGE SCALE GENOMIC DNA]</scope>
    <source>
        <strain evidence="20">s-11</strain>
    </source>
</reference>
<evidence type="ECO:0000256" key="12">
    <source>
        <dbReference type="ARBA" id="ARBA00023211"/>
    </source>
</evidence>
<comment type="cofactor">
    <cofactor evidence="15">
        <name>Mg(2+)</name>
        <dbReference type="ChEBI" id="CHEBI:18420"/>
    </cofactor>
    <cofactor evidence="15">
        <name>Mn(2+)</name>
        <dbReference type="ChEBI" id="CHEBI:29035"/>
    </cofactor>
</comment>
<evidence type="ECO:0000256" key="9">
    <source>
        <dbReference type="ARBA" id="ARBA00022842"/>
    </source>
</evidence>
<evidence type="ECO:0000256" key="4">
    <source>
        <dbReference type="ARBA" id="ARBA00022598"/>
    </source>
</evidence>
<dbReference type="GO" id="GO:0005829">
    <property type="term" value="C:cytosol"/>
    <property type="evidence" value="ECO:0007669"/>
    <property type="project" value="TreeGrafter"/>
</dbReference>
<dbReference type="FunFam" id="1.10.287.610:FF:000002">
    <property type="entry name" value="DNA ligase"/>
    <property type="match status" value="1"/>
</dbReference>
<feature type="binding site" evidence="15">
    <location>
        <position position="431"/>
    </location>
    <ligand>
        <name>Zn(2+)</name>
        <dbReference type="ChEBI" id="CHEBI:29105"/>
    </ligand>
</feature>
<dbReference type="InterPro" id="IPR041663">
    <property type="entry name" value="DisA/LigA_HHH"/>
</dbReference>
<feature type="binding site" evidence="15">
    <location>
        <position position="408"/>
    </location>
    <ligand>
        <name>Zn(2+)</name>
        <dbReference type="ChEBI" id="CHEBI:29105"/>
    </ligand>
</feature>
<feature type="binding site" evidence="15">
    <location>
        <begin position="37"/>
        <end position="41"/>
    </location>
    <ligand>
        <name>NAD(+)</name>
        <dbReference type="ChEBI" id="CHEBI:57540"/>
    </ligand>
</feature>
<dbReference type="FunFam" id="1.10.150.20:FF:000006">
    <property type="entry name" value="DNA ligase"/>
    <property type="match status" value="1"/>
</dbReference>
<feature type="binding site" evidence="15">
    <location>
        <position position="426"/>
    </location>
    <ligand>
        <name>Zn(2+)</name>
        <dbReference type="ChEBI" id="CHEBI:29105"/>
    </ligand>
</feature>
<gene>
    <name evidence="15 19" type="primary">ligA</name>
    <name evidence="19" type="ORF">H1164_07830</name>
</gene>
<dbReference type="SMART" id="SM00292">
    <property type="entry name" value="BRCT"/>
    <property type="match status" value="1"/>
</dbReference>
<evidence type="ECO:0000256" key="17">
    <source>
        <dbReference type="SAM" id="Coils"/>
    </source>
</evidence>
<evidence type="ECO:0000256" key="10">
    <source>
        <dbReference type="ARBA" id="ARBA00023027"/>
    </source>
</evidence>
<organism evidence="19 20">
    <name type="scientific">Thermoactinomyces daqus</name>
    <dbReference type="NCBI Taxonomy" id="1329516"/>
    <lineage>
        <taxon>Bacteria</taxon>
        <taxon>Bacillati</taxon>
        <taxon>Bacillota</taxon>
        <taxon>Bacilli</taxon>
        <taxon>Bacillales</taxon>
        <taxon>Thermoactinomycetaceae</taxon>
        <taxon>Thermoactinomyces</taxon>
    </lineage>
</organism>
<feature type="domain" description="BRCT" evidence="18">
    <location>
        <begin position="595"/>
        <end position="678"/>
    </location>
</feature>
<comment type="similarity">
    <text evidence="14 15">Belongs to the NAD-dependent DNA ligase family. LigA subfamily.</text>
</comment>
<keyword evidence="7 15" id="KW-0227">DNA damage</keyword>
<dbReference type="InterPro" id="IPR003583">
    <property type="entry name" value="Hlx-hairpin-Hlx_DNA-bd_motif"/>
</dbReference>
<feature type="binding site" evidence="15">
    <location>
        <position position="314"/>
    </location>
    <ligand>
        <name>NAD(+)</name>
        <dbReference type="ChEBI" id="CHEBI:57540"/>
    </ligand>
</feature>
<dbReference type="AlphaFoldDB" id="A0A7W1XA43"/>
<keyword evidence="10 15" id="KW-0520">NAD</keyword>
<keyword evidence="8 15" id="KW-0862">Zinc</keyword>
<dbReference type="CDD" id="cd17748">
    <property type="entry name" value="BRCT_DNA_ligase_like"/>
    <property type="match status" value="1"/>
</dbReference>
<keyword evidence="9 15" id="KW-0460">Magnesium</keyword>
<evidence type="ECO:0000259" key="18">
    <source>
        <dbReference type="PROSITE" id="PS50172"/>
    </source>
</evidence>
<feature type="binding site" evidence="15">
    <location>
        <position position="411"/>
    </location>
    <ligand>
        <name>Zn(2+)</name>
        <dbReference type="ChEBI" id="CHEBI:29105"/>
    </ligand>
</feature>
<dbReference type="PANTHER" id="PTHR23389:SF9">
    <property type="entry name" value="DNA LIGASE"/>
    <property type="match status" value="1"/>
</dbReference>
<keyword evidence="5 15" id="KW-0235">DNA replication</keyword>
<dbReference type="NCBIfam" id="NF005932">
    <property type="entry name" value="PRK07956.1"/>
    <property type="match status" value="1"/>
</dbReference>
<dbReference type="GO" id="GO:0006260">
    <property type="term" value="P:DNA replication"/>
    <property type="evidence" value="ECO:0007669"/>
    <property type="project" value="UniProtKB-KW"/>
</dbReference>
<keyword evidence="6 15" id="KW-0479">Metal-binding</keyword>
<evidence type="ECO:0000313" key="20">
    <source>
        <dbReference type="Proteomes" id="UP000530514"/>
    </source>
</evidence>
<dbReference type="InterPro" id="IPR013839">
    <property type="entry name" value="DNAligase_adenylation"/>
</dbReference>
<dbReference type="SMART" id="SM00532">
    <property type="entry name" value="LIGANc"/>
    <property type="match status" value="1"/>
</dbReference>
<dbReference type="SUPFAM" id="SSF47781">
    <property type="entry name" value="RuvA domain 2-like"/>
    <property type="match status" value="1"/>
</dbReference>
<dbReference type="EC" id="6.5.1.2" evidence="2 15"/>
<dbReference type="SUPFAM" id="SSF52113">
    <property type="entry name" value="BRCT domain"/>
    <property type="match status" value="1"/>
</dbReference>
<dbReference type="SMART" id="SM00278">
    <property type="entry name" value="HhH1"/>
    <property type="match status" value="3"/>
</dbReference>
<evidence type="ECO:0000256" key="6">
    <source>
        <dbReference type="ARBA" id="ARBA00022723"/>
    </source>
</evidence>
<dbReference type="InterPro" id="IPR013840">
    <property type="entry name" value="DNAligase_N"/>
</dbReference>
<feature type="active site" description="N6-AMP-lysine intermediate" evidence="15">
    <location>
        <position position="119"/>
    </location>
</feature>
<dbReference type="Pfam" id="PF03119">
    <property type="entry name" value="DNA_ligase_ZBD"/>
    <property type="match status" value="1"/>
</dbReference>
<dbReference type="Pfam" id="PF01653">
    <property type="entry name" value="DNA_ligase_aden"/>
    <property type="match status" value="1"/>
</dbReference>
<dbReference type="Pfam" id="PF00533">
    <property type="entry name" value="BRCT"/>
    <property type="match status" value="1"/>
</dbReference>
<dbReference type="PIRSF" id="PIRSF001604">
    <property type="entry name" value="LigA"/>
    <property type="match status" value="1"/>
</dbReference>
<comment type="function">
    <text evidence="1 15">DNA ligase that catalyzes the formation of phosphodiester linkages between 5'-phosphoryl and 3'-hydroxyl groups in double-stranded DNA using NAD as a coenzyme and as the energy source for the reaction. It is essential for DNA replication and repair of damaged DNA.</text>
</comment>
<dbReference type="Proteomes" id="UP000530514">
    <property type="component" value="Unassembled WGS sequence"/>
</dbReference>
<dbReference type="PROSITE" id="PS01055">
    <property type="entry name" value="DNA_LIGASE_N1"/>
    <property type="match status" value="1"/>
</dbReference>
<dbReference type="RefSeq" id="WP_181735414.1">
    <property type="nucleotide sequence ID" value="NZ_JACEIP010000009.1"/>
</dbReference>
<dbReference type="InterPro" id="IPR036420">
    <property type="entry name" value="BRCT_dom_sf"/>
</dbReference>
<dbReference type="Gene3D" id="6.20.10.30">
    <property type="match status" value="1"/>
</dbReference>
<dbReference type="InterPro" id="IPR010994">
    <property type="entry name" value="RuvA_2-like"/>
</dbReference>
<evidence type="ECO:0000256" key="14">
    <source>
        <dbReference type="ARBA" id="ARBA00060881"/>
    </source>
</evidence>